<protein>
    <submittedName>
        <fullName evidence="3">Uncharacterized protein</fullName>
    </submittedName>
</protein>
<proteinExistence type="predicted"/>
<keyword evidence="4" id="KW-1185">Reference proteome</keyword>
<organism evidence="3 4">
    <name type="scientific">Onchocerca volvulus</name>
    <dbReference type="NCBI Taxonomy" id="6282"/>
    <lineage>
        <taxon>Eukaryota</taxon>
        <taxon>Metazoa</taxon>
        <taxon>Ecdysozoa</taxon>
        <taxon>Nematoda</taxon>
        <taxon>Chromadorea</taxon>
        <taxon>Rhabditida</taxon>
        <taxon>Spirurina</taxon>
        <taxon>Spiruromorpha</taxon>
        <taxon>Filarioidea</taxon>
        <taxon>Onchocercidae</taxon>
        <taxon>Onchocerca</taxon>
    </lineage>
</organism>
<feature type="region of interest" description="Disordered" evidence="1">
    <location>
        <begin position="1"/>
        <end position="43"/>
    </location>
</feature>
<accession>A0A8R1Y2D6</accession>
<sequence>MFWVSEERKSPKNEKNPATATDQQVVSSDKIKATEVHEGRTERSSVVPRYSMLERLQHFLNHCYQSVRPQNSSKCRIEMARRKSIVTATGGNHSFLSLPKKSNRIISPVPKVCEHHLELEPLCCLSSCLIRGGCMAVAIFEYIYVLFTLIAIISRLHSTGFSQTRQWCNGQHGCLPSNRRGFDSPLTHLKTLHARFLVQKYCRLWPSLKISYDSIITHTILLYIILTYDLVVLTIATGLLHGLLTFNKEIVRMHLYFDYFALAFNVITSMLYLPALFSPNSEVRDFANILLFLCFATQIPLQIWAIAVIRSCLEFFVLVHVLIELAEK</sequence>
<evidence type="ECO:0000256" key="2">
    <source>
        <dbReference type="SAM" id="Phobius"/>
    </source>
</evidence>
<feature type="transmembrane region" description="Helical" evidence="2">
    <location>
        <begin position="256"/>
        <end position="277"/>
    </location>
</feature>
<dbReference type="AlphaFoldDB" id="A0A8R1Y2D6"/>
<evidence type="ECO:0000256" key="1">
    <source>
        <dbReference type="SAM" id="MobiDB-lite"/>
    </source>
</evidence>
<keyword evidence="2" id="KW-0472">Membrane</keyword>
<reference evidence="4" key="1">
    <citation type="submission" date="2013-10" db="EMBL/GenBank/DDBJ databases">
        <title>Genome sequencing of Onchocerca volvulus.</title>
        <authorList>
            <person name="Cotton J."/>
            <person name="Tsai J."/>
            <person name="Stanley E."/>
            <person name="Tracey A."/>
            <person name="Holroyd N."/>
            <person name="Lustigman S."/>
            <person name="Berriman M."/>
        </authorList>
    </citation>
    <scope>NUCLEOTIDE SEQUENCE</scope>
</reference>
<reference evidence="3" key="2">
    <citation type="submission" date="2022-06" db="UniProtKB">
        <authorList>
            <consortium name="EnsemblMetazoa"/>
        </authorList>
    </citation>
    <scope>IDENTIFICATION</scope>
</reference>
<dbReference type="EnsemblMetazoa" id="OVOC9407.1">
    <property type="protein sequence ID" value="OVOC9407.1"/>
    <property type="gene ID" value="WBGene00246216"/>
</dbReference>
<keyword evidence="2" id="KW-0812">Transmembrane</keyword>
<feature type="compositionally biased region" description="Basic and acidic residues" evidence="1">
    <location>
        <begin position="29"/>
        <end position="43"/>
    </location>
</feature>
<evidence type="ECO:0000313" key="3">
    <source>
        <dbReference type="EnsemblMetazoa" id="OVOC9407.1"/>
    </source>
</evidence>
<feature type="transmembrane region" description="Helical" evidence="2">
    <location>
        <begin position="220"/>
        <end position="244"/>
    </location>
</feature>
<keyword evidence="2" id="KW-1133">Transmembrane helix</keyword>
<dbReference type="Proteomes" id="UP000024404">
    <property type="component" value="Unassembled WGS sequence"/>
</dbReference>
<name>A0A8R1Y2D6_ONCVO</name>
<feature type="transmembrane region" description="Helical" evidence="2">
    <location>
        <begin position="289"/>
        <end position="309"/>
    </location>
</feature>
<evidence type="ECO:0000313" key="4">
    <source>
        <dbReference type="Proteomes" id="UP000024404"/>
    </source>
</evidence>
<feature type="compositionally biased region" description="Basic and acidic residues" evidence="1">
    <location>
        <begin position="1"/>
        <end position="15"/>
    </location>
</feature>
<dbReference type="EMBL" id="CMVM020000264">
    <property type="status" value="NOT_ANNOTATED_CDS"/>
    <property type="molecule type" value="Genomic_DNA"/>
</dbReference>
<feature type="compositionally biased region" description="Polar residues" evidence="1">
    <location>
        <begin position="16"/>
        <end position="27"/>
    </location>
</feature>
<feature type="transmembrane region" description="Helical" evidence="2">
    <location>
        <begin position="129"/>
        <end position="153"/>
    </location>
</feature>